<protein>
    <submittedName>
        <fullName evidence="2">Uncharacterized protein</fullName>
    </submittedName>
</protein>
<keyword evidence="3" id="KW-1185">Reference proteome</keyword>
<dbReference type="RefSeq" id="WP_248995482.1">
    <property type="nucleotide sequence ID" value="NZ_JAKIKP010000005.1"/>
</dbReference>
<feature type="transmembrane region" description="Helical" evidence="1">
    <location>
        <begin position="35"/>
        <end position="51"/>
    </location>
</feature>
<gene>
    <name evidence="2" type="ORF">L2672_08860</name>
</gene>
<dbReference type="EMBL" id="JAKIKP010000005">
    <property type="protein sequence ID" value="MCL1142799.1"/>
    <property type="molecule type" value="Genomic_DNA"/>
</dbReference>
<keyword evidence="1" id="KW-0812">Transmembrane</keyword>
<comment type="caution">
    <text evidence="2">The sequence shown here is derived from an EMBL/GenBank/DDBJ whole genome shotgun (WGS) entry which is preliminary data.</text>
</comment>
<keyword evidence="1" id="KW-0472">Membrane</keyword>
<organism evidence="2 3">
    <name type="scientific">Shewanella gaetbuli</name>
    <dbReference type="NCBI Taxonomy" id="220752"/>
    <lineage>
        <taxon>Bacteria</taxon>
        <taxon>Pseudomonadati</taxon>
        <taxon>Pseudomonadota</taxon>
        <taxon>Gammaproteobacteria</taxon>
        <taxon>Alteromonadales</taxon>
        <taxon>Shewanellaceae</taxon>
        <taxon>Shewanella</taxon>
    </lineage>
</organism>
<dbReference type="AlphaFoldDB" id="A0A9X1ZI73"/>
<sequence length="59" mass="6562">MAQFWLSRRFKIMAIITLCLIAVIASIQTTGLTRALIELLAFGALIWLALAKPDIPPHE</sequence>
<feature type="transmembrane region" description="Helical" evidence="1">
    <location>
        <begin position="12"/>
        <end position="29"/>
    </location>
</feature>
<accession>A0A9X1ZI73</accession>
<dbReference type="Proteomes" id="UP001139333">
    <property type="component" value="Unassembled WGS sequence"/>
</dbReference>
<evidence type="ECO:0000256" key="1">
    <source>
        <dbReference type="SAM" id="Phobius"/>
    </source>
</evidence>
<evidence type="ECO:0000313" key="2">
    <source>
        <dbReference type="EMBL" id="MCL1142799.1"/>
    </source>
</evidence>
<keyword evidence="1" id="KW-1133">Transmembrane helix</keyword>
<reference evidence="2" key="1">
    <citation type="submission" date="2022-01" db="EMBL/GenBank/DDBJ databases">
        <title>Whole genome-based taxonomy of the Shewanellaceae.</title>
        <authorList>
            <person name="Martin-Rodriguez A.J."/>
        </authorList>
    </citation>
    <scope>NUCLEOTIDE SEQUENCE</scope>
    <source>
        <strain evidence="2">DSM 16422</strain>
    </source>
</reference>
<proteinExistence type="predicted"/>
<name>A0A9X1ZI73_9GAMM</name>
<evidence type="ECO:0000313" key="3">
    <source>
        <dbReference type="Proteomes" id="UP001139333"/>
    </source>
</evidence>